<dbReference type="PROSITE" id="PS50293">
    <property type="entry name" value="TPR_REGION"/>
    <property type="match status" value="1"/>
</dbReference>
<dbReference type="PROSITE" id="PS50005">
    <property type="entry name" value="TPR"/>
    <property type="match status" value="1"/>
</dbReference>
<dbReference type="Gene3D" id="1.25.40.390">
    <property type="match status" value="1"/>
</dbReference>
<feature type="domain" description="SusD-like N-terminal" evidence="8">
    <location>
        <begin position="25"/>
        <end position="227"/>
    </location>
</feature>
<protein>
    <submittedName>
        <fullName evidence="9">RagB/SusD family nutrient uptake outer membrane protein</fullName>
    </submittedName>
</protein>
<dbReference type="RefSeq" id="WP_182920645.1">
    <property type="nucleotide sequence ID" value="NZ_WNXD01000001.1"/>
</dbReference>
<evidence type="ECO:0000313" key="10">
    <source>
        <dbReference type="Proteomes" id="UP000601055"/>
    </source>
</evidence>
<sequence>MRKRTKTTGLVIVFLLALVFGCRKDFLEVKSNKKLVVPTTAKDLQALLDNTAVMNQQGDPSLGEQGAGDFVLADARWETISAASERNAYIWARDIFGSEPTSYDWNRPYQMIFYANTVIEGAQRLKDGADAAKLRGQALFYRAWAFHNLLQVFGNPYMLGASNDAAGIPLRLEADINLPSVRSTVAQGYAQVISDLTEASGLLPDLPLVKTRGSKAAAYALLARVYLQMGKYEQALDFAEKALTLQAVLLDYNSISPTAANPFKVLNDEVIYHSELVYASAFGSTRLNVVPELYNSYGADDLRKVLYFFNNAGTMAFKGSYTTLPFFFSGLAVDEMLLIKAECLTRMTKDTQALEVLNTLLVKRYKTGKFVPLVPSVNQSVLDLVLSERRKELVFRGIRWADLRRLNQDPNLQRELIRVIKGQTYRLPPGDPRYIMPLPNDVLRQSGMPNNNR</sequence>
<dbReference type="EMBL" id="WNXD01000001">
    <property type="protein sequence ID" value="MBB2143940.1"/>
    <property type="molecule type" value="Genomic_DNA"/>
</dbReference>
<dbReference type="InterPro" id="IPR019734">
    <property type="entry name" value="TPR_rpt"/>
</dbReference>
<evidence type="ECO:0000256" key="4">
    <source>
        <dbReference type="ARBA" id="ARBA00023136"/>
    </source>
</evidence>
<evidence type="ECO:0000256" key="6">
    <source>
        <dbReference type="PROSITE-ProRule" id="PRU00339"/>
    </source>
</evidence>
<evidence type="ECO:0000259" key="8">
    <source>
        <dbReference type="Pfam" id="PF14322"/>
    </source>
</evidence>
<dbReference type="AlphaFoldDB" id="A0A923ISU5"/>
<dbReference type="InterPro" id="IPR012944">
    <property type="entry name" value="SusD_RagB_dom"/>
</dbReference>
<feature type="domain" description="RagB/SusD" evidence="7">
    <location>
        <begin position="335"/>
        <end position="407"/>
    </location>
</feature>
<reference evidence="9" key="1">
    <citation type="submission" date="2019-11" db="EMBL/GenBank/DDBJ databases">
        <title>Description of Pedobacter sp. LMG 31464T.</title>
        <authorList>
            <person name="Carlier A."/>
            <person name="Qi S."/>
            <person name="Vandamme P."/>
        </authorList>
    </citation>
    <scope>NUCLEOTIDE SEQUENCE</scope>
    <source>
        <strain evidence="9">LMG 31464</strain>
    </source>
</reference>
<feature type="repeat" description="TPR" evidence="6">
    <location>
        <begin position="216"/>
        <end position="249"/>
    </location>
</feature>
<dbReference type="InterPro" id="IPR011990">
    <property type="entry name" value="TPR-like_helical_dom_sf"/>
</dbReference>
<keyword evidence="3" id="KW-0732">Signal</keyword>
<organism evidence="9 10">
    <name type="scientific">Pedobacter planticolens</name>
    <dbReference type="NCBI Taxonomy" id="2679964"/>
    <lineage>
        <taxon>Bacteria</taxon>
        <taxon>Pseudomonadati</taxon>
        <taxon>Bacteroidota</taxon>
        <taxon>Sphingobacteriia</taxon>
        <taxon>Sphingobacteriales</taxon>
        <taxon>Sphingobacteriaceae</taxon>
        <taxon>Pedobacter</taxon>
    </lineage>
</organism>
<proteinExistence type="inferred from homology"/>
<keyword evidence="6" id="KW-0802">TPR repeat</keyword>
<name>A0A923ISU5_9SPHI</name>
<evidence type="ECO:0000256" key="1">
    <source>
        <dbReference type="ARBA" id="ARBA00004442"/>
    </source>
</evidence>
<keyword evidence="4" id="KW-0472">Membrane</keyword>
<evidence type="ECO:0000256" key="5">
    <source>
        <dbReference type="ARBA" id="ARBA00023237"/>
    </source>
</evidence>
<comment type="similarity">
    <text evidence="2">Belongs to the SusD family.</text>
</comment>
<dbReference type="Proteomes" id="UP000601055">
    <property type="component" value="Unassembled WGS sequence"/>
</dbReference>
<evidence type="ECO:0000259" key="7">
    <source>
        <dbReference type="Pfam" id="PF07980"/>
    </source>
</evidence>
<comment type="caution">
    <text evidence="9">The sequence shown here is derived from an EMBL/GenBank/DDBJ whole genome shotgun (WGS) entry which is preliminary data.</text>
</comment>
<keyword evidence="5" id="KW-0998">Cell outer membrane</keyword>
<dbReference type="SMART" id="SM00028">
    <property type="entry name" value="TPR"/>
    <property type="match status" value="1"/>
</dbReference>
<dbReference type="Pfam" id="PF07980">
    <property type="entry name" value="SusD_RagB"/>
    <property type="match status" value="1"/>
</dbReference>
<keyword evidence="10" id="KW-1185">Reference proteome</keyword>
<evidence type="ECO:0000256" key="3">
    <source>
        <dbReference type="ARBA" id="ARBA00022729"/>
    </source>
</evidence>
<evidence type="ECO:0000313" key="9">
    <source>
        <dbReference type="EMBL" id="MBB2143940.1"/>
    </source>
</evidence>
<comment type="subcellular location">
    <subcellularLocation>
        <location evidence="1">Cell outer membrane</location>
    </subcellularLocation>
</comment>
<dbReference type="Pfam" id="PF14322">
    <property type="entry name" value="SusD-like_3"/>
    <property type="match status" value="1"/>
</dbReference>
<dbReference type="PROSITE" id="PS51257">
    <property type="entry name" value="PROKAR_LIPOPROTEIN"/>
    <property type="match status" value="1"/>
</dbReference>
<dbReference type="InterPro" id="IPR033985">
    <property type="entry name" value="SusD-like_N"/>
</dbReference>
<gene>
    <name evidence="9" type="ORF">GM921_00455</name>
</gene>
<accession>A0A923ISU5</accession>
<evidence type="ECO:0000256" key="2">
    <source>
        <dbReference type="ARBA" id="ARBA00006275"/>
    </source>
</evidence>
<dbReference type="GO" id="GO:0009279">
    <property type="term" value="C:cell outer membrane"/>
    <property type="evidence" value="ECO:0007669"/>
    <property type="project" value="UniProtKB-SubCell"/>
</dbReference>
<dbReference type="CDD" id="cd08977">
    <property type="entry name" value="SusD"/>
    <property type="match status" value="1"/>
</dbReference>
<dbReference type="SUPFAM" id="SSF48452">
    <property type="entry name" value="TPR-like"/>
    <property type="match status" value="1"/>
</dbReference>